<evidence type="ECO:0000313" key="1">
    <source>
        <dbReference type="EMBL" id="NYH18859.1"/>
    </source>
</evidence>
<organism evidence="1 2">
    <name type="scientific">Paraburkholderia bryophila</name>
    <dbReference type="NCBI Taxonomy" id="420952"/>
    <lineage>
        <taxon>Bacteria</taxon>
        <taxon>Pseudomonadati</taxon>
        <taxon>Pseudomonadota</taxon>
        <taxon>Betaproteobacteria</taxon>
        <taxon>Burkholderiales</taxon>
        <taxon>Burkholderiaceae</taxon>
        <taxon>Paraburkholderia</taxon>
    </lineage>
</organism>
<evidence type="ECO:0000313" key="2">
    <source>
        <dbReference type="Proteomes" id="UP000572540"/>
    </source>
</evidence>
<name>A0A7Z0B2J3_9BURK</name>
<proteinExistence type="predicted"/>
<gene>
    <name evidence="1" type="ORF">GGD41_006087</name>
</gene>
<dbReference type="EMBL" id="JACCAU010000001">
    <property type="protein sequence ID" value="NYH18859.1"/>
    <property type="molecule type" value="Genomic_DNA"/>
</dbReference>
<dbReference type="AlphaFoldDB" id="A0A7Z0B2J3"/>
<accession>A0A7Z0B2J3</accession>
<protein>
    <submittedName>
        <fullName evidence="1">Uncharacterized protein</fullName>
    </submittedName>
</protein>
<dbReference type="Proteomes" id="UP000572540">
    <property type="component" value="Unassembled WGS sequence"/>
</dbReference>
<sequence length="966" mass="107345">MLRHVDLLRTFTRPSEQSDEDDDWTTYLDAKHGKLTWSDLHEKRVVVVVGEAGIGKTTEFKDETERLRTQGKVAFFVELSQLAVSDSWELALGQSDSAFEAWQQSTEVGYFFLDAVDEARLTSHVALKKALRLVHANLRLYFSRVRVAISSRWTDWSIQDVRTAVKELLVEPIDRACRKPVLEASEVPQGHAVPLSFDEPRTYETSETFVASLAPLSILEAQKLARTWGVQDEKKFWAAIGDGDYEHLATRPLDLNWMVEVWKGRRSLGTYRELIEGSVANRLQETNPSYHASGAVLSPAQLREGAELLAAATELSGRAYISCETSALVRESEVAPHQVLPEWCDVEVTRLLASALFDEATFARVKFHHRTTRAYLAACWIDKELQSGVPLHRILELVVAEPFGEPVLIPSRRWALCWLAAINAKAREWVVGHFPEMLLFDGDPESWDTLSADAAFASYVQRRNEGYRPDWYNDAAEFMRVGKRLSRGLVTSYLSDAELPTGVKVSLLPIVVHARLTECATAVFNLFSDSNASSREQLLALDALAAIATPEQRMAIKTKLLSAWFPSNALIAAALTAVGAESLTATELAQTFMMTGSEDEYGHGPMASAISQDLLPTTTVQSANALLEAVVASLPVQNDATEFNKYHGPKPPRAWILDVLPACLERLLSILDIATDKYPAACLEAAVCIEVLRNTWYSDHDLKSIHDQIAGHPSLRWQLATTFTQSSRISHLTTRMCWSSCLVNFDAADLPALTLRANDEHLPPAEREFWFQAAKEVAMGRLTRRASKDALAALAVGPDHTARADGIAADLAARAAARMQQRQWKAELRQREREMLAQKERHKEQVRADIVHVHDASHMGTLCWLVQYSYDHAGRNDIFRVDYGVIARDLGADVAEAFATGLMSVWRSFEPPSPADYANGTVPWEVILALAGFYTALKEGQDIETFSQGDAARGRSSCCLGTQAAT</sequence>
<comment type="caution">
    <text evidence="1">The sequence shown here is derived from an EMBL/GenBank/DDBJ whole genome shotgun (WGS) entry which is preliminary data.</text>
</comment>
<reference evidence="1 2" key="1">
    <citation type="submission" date="2020-07" db="EMBL/GenBank/DDBJ databases">
        <title>Exploring microbial biodiversity for novel pathways involved in the catabolism of aromatic compounds derived from lignin.</title>
        <authorList>
            <person name="Elkins J."/>
        </authorList>
    </citation>
    <scope>NUCLEOTIDE SEQUENCE [LARGE SCALE GENOMIC DNA]</scope>
    <source>
        <strain evidence="1 2">H2C3B</strain>
    </source>
</reference>
<dbReference type="RefSeq" id="WP_179759520.1">
    <property type="nucleotide sequence ID" value="NZ_JACCAU010000001.1"/>
</dbReference>